<accession>A0A816I7F8</accession>
<dbReference type="SMART" id="SM00856">
    <property type="entry name" value="PMEI"/>
    <property type="match status" value="1"/>
</dbReference>
<dbReference type="Pfam" id="PF04043">
    <property type="entry name" value="PMEI"/>
    <property type="match status" value="1"/>
</dbReference>
<evidence type="ECO:0000313" key="3">
    <source>
        <dbReference type="EMBL" id="CAF1701922.1"/>
    </source>
</evidence>
<dbReference type="PANTHER" id="PTHR31890:SF17">
    <property type="entry name" value="PECTINESTERASE INHIBITOR DOMAIN-CONTAINING PROTEIN"/>
    <property type="match status" value="1"/>
</dbReference>
<gene>
    <name evidence="3" type="ORF">DARMORV10_C03P33340.1</name>
</gene>
<proteinExistence type="predicted"/>
<dbReference type="OrthoDB" id="1094634at2759"/>
<name>A0A816I7F8_BRANA</name>
<organism evidence="3">
    <name type="scientific">Brassica napus</name>
    <name type="common">Rape</name>
    <dbReference type="NCBI Taxonomy" id="3708"/>
    <lineage>
        <taxon>Eukaryota</taxon>
        <taxon>Viridiplantae</taxon>
        <taxon>Streptophyta</taxon>
        <taxon>Embryophyta</taxon>
        <taxon>Tracheophyta</taxon>
        <taxon>Spermatophyta</taxon>
        <taxon>Magnoliopsida</taxon>
        <taxon>eudicotyledons</taxon>
        <taxon>Gunneridae</taxon>
        <taxon>Pentapetalae</taxon>
        <taxon>rosids</taxon>
        <taxon>malvids</taxon>
        <taxon>Brassicales</taxon>
        <taxon>Brassicaceae</taxon>
        <taxon>Brassiceae</taxon>
        <taxon>Brassica</taxon>
    </lineage>
</organism>
<feature type="signal peptide" evidence="1">
    <location>
        <begin position="1"/>
        <end position="25"/>
    </location>
</feature>
<dbReference type="SUPFAM" id="SSF101148">
    <property type="entry name" value="Plant invertase/pectin methylesterase inhibitor"/>
    <property type="match status" value="1"/>
</dbReference>
<dbReference type="EMBL" id="HG994367">
    <property type="protein sequence ID" value="CAF1701922.1"/>
    <property type="molecule type" value="Genomic_DNA"/>
</dbReference>
<dbReference type="PANTHER" id="PTHR31890">
    <property type="entry name" value="PLANT INVERTASE/PECTIN METHYLESTERASE INHIBITOR SUPERFAMILY PROTEIN"/>
    <property type="match status" value="1"/>
</dbReference>
<dbReference type="NCBIfam" id="TIGR01614">
    <property type="entry name" value="PME_inhib"/>
    <property type="match status" value="1"/>
</dbReference>
<dbReference type="InterPro" id="IPR035513">
    <property type="entry name" value="Invertase/methylesterase_inhib"/>
</dbReference>
<feature type="chain" id="PRO_5032527741" evidence="1">
    <location>
        <begin position="26"/>
        <end position="175"/>
    </location>
</feature>
<dbReference type="InterPro" id="IPR006501">
    <property type="entry name" value="Pectinesterase_inhib_dom"/>
</dbReference>
<reference evidence="3" key="1">
    <citation type="submission" date="2021-01" db="EMBL/GenBank/DDBJ databases">
        <authorList>
            <consortium name="Genoscope - CEA"/>
            <person name="William W."/>
        </authorList>
    </citation>
    <scope>NUCLEOTIDE SEQUENCE</scope>
</reference>
<dbReference type="Gene3D" id="1.20.140.40">
    <property type="entry name" value="Invertase/pectin methylesterase inhibitor family protein"/>
    <property type="match status" value="1"/>
</dbReference>
<dbReference type="AlphaFoldDB" id="A0A816I7F8"/>
<evidence type="ECO:0000256" key="1">
    <source>
        <dbReference type="SAM" id="SignalP"/>
    </source>
</evidence>
<evidence type="ECO:0000259" key="2">
    <source>
        <dbReference type="SMART" id="SM00856"/>
    </source>
</evidence>
<keyword evidence="1" id="KW-0732">Signal</keyword>
<dbReference type="Proteomes" id="UP001295469">
    <property type="component" value="Chromosome C03"/>
</dbReference>
<protein>
    <submittedName>
        <fullName evidence="3">(rape) hypothetical protein</fullName>
    </submittedName>
</protein>
<dbReference type="GO" id="GO:0004857">
    <property type="term" value="F:enzyme inhibitor activity"/>
    <property type="evidence" value="ECO:0007669"/>
    <property type="project" value="InterPro"/>
</dbReference>
<sequence length="175" mass="19159">MMASSFSCLAAFFVAILLQFLLVSASTKSIDAICHHVTDKRFCLKTLSAYPPAASATNTFQAVRAAIHIAKSYAEKCRKFTEKTAKENPKPKDQFMDCQDAYLRIILSLRSAAGELKESPETSNYDVMVCTDQTTMVKNLVGKNSDVASNTIMKMTLMMNKLIVIAVGATEALSL</sequence>
<feature type="domain" description="Pectinesterase inhibitor" evidence="2">
    <location>
        <begin position="25"/>
        <end position="169"/>
    </location>
</feature>